<dbReference type="SUPFAM" id="SSF55729">
    <property type="entry name" value="Acyl-CoA N-acyltransferases (Nat)"/>
    <property type="match status" value="1"/>
</dbReference>
<organism evidence="2 3">
    <name type="scientific">Frondihabitans sucicola</name>
    <dbReference type="NCBI Taxonomy" id="1268041"/>
    <lineage>
        <taxon>Bacteria</taxon>
        <taxon>Bacillati</taxon>
        <taxon>Actinomycetota</taxon>
        <taxon>Actinomycetes</taxon>
        <taxon>Micrococcales</taxon>
        <taxon>Microbacteriaceae</taxon>
        <taxon>Frondihabitans</taxon>
    </lineage>
</organism>
<evidence type="ECO:0000313" key="3">
    <source>
        <dbReference type="Proteomes" id="UP001321486"/>
    </source>
</evidence>
<dbReference type="Proteomes" id="UP001321486">
    <property type="component" value="Chromosome"/>
</dbReference>
<reference evidence="3" key="1">
    <citation type="journal article" date="2019" name="Int. J. Syst. Evol. Microbiol.">
        <title>The Global Catalogue of Microorganisms (GCM) 10K type strain sequencing project: providing services to taxonomists for standard genome sequencing and annotation.</title>
        <authorList>
            <consortium name="The Broad Institute Genomics Platform"/>
            <consortium name="The Broad Institute Genome Sequencing Center for Infectious Disease"/>
            <person name="Wu L."/>
            <person name="Ma J."/>
        </authorList>
    </citation>
    <scope>NUCLEOTIDE SEQUENCE [LARGE SCALE GENOMIC DNA]</scope>
    <source>
        <strain evidence="3">NBRC 108728</strain>
    </source>
</reference>
<dbReference type="Gene3D" id="3.40.630.30">
    <property type="match status" value="1"/>
</dbReference>
<dbReference type="PANTHER" id="PTHR43792:SF1">
    <property type="entry name" value="N-ACETYLTRANSFERASE DOMAIN-CONTAINING PROTEIN"/>
    <property type="match status" value="1"/>
</dbReference>
<dbReference type="Pfam" id="PF13302">
    <property type="entry name" value="Acetyltransf_3"/>
    <property type="match status" value="1"/>
</dbReference>
<protein>
    <recommendedName>
        <fullName evidence="1">N-acetyltransferase domain-containing protein</fullName>
    </recommendedName>
</protein>
<sequence>MTHLMDPSRLSPVDTPRMILTPIGAGDVRDLLVLYSDPIVARWTGPWTEGATRRWARSMVDRWQSDGVAKWMARDRATGALIGRGGPTRLDLEGETVVEIGWVIRDALTGLGYATEMGLAAVEWTARFEPQLPVVSFTEVHNRASRAVMTRLGMEFERIIVREGLVEGREGLQADAPFALYRLPTRQPRMVTPG</sequence>
<dbReference type="InterPro" id="IPR051531">
    <property type="entry name" value="N-acetyltransferase"/>
</dbReference>
<proteinExistence type="predicted"/>
<accession>A0ABM8GMP9</accession>
<feature type="domain" description="N-acetyltransferase" evidence="1">
    <location>
        <begin position="17"/>
        <end position="155"/>
    </location>
</feature>
<gene>
    <name evidence="2" type="ORF">GCM10025867_19280</name>
</gene>
<evidence type="ECO:0000313" key="2">
    <source>
        <dbReference type="EMBL" id="BDZ49687.1"/>
    </source>
</evidence>
<dbReference type="EMBL" id="AP027732">
    <property type="protein sequence ID" value="BDZ49687.1"/>
    <property type="molecule type" value="Genomic_DNA"/>
</dbReference>
<evidence type="ECO:0000259" key="1">
    <source>
        <dbReference type="Pfam" id="PF13302"/>
    </source>
</evidence>
<dbReference type="InterPro" id="IPR000182">
    <property type="entry name" value="GNAT_dom"/>
</dbReference>
<dbReference type="PANTHER" id="PTHR43792">
    <property type="entry name" value="GNAT FAMILY, PUTATIVE (AFU_ORTHOLOGUE AFUA_3G00765)-RELATED-RELATED"/>
    <property type="match status" value="1"/>
</dbReference>
<keyword evidence="3" id="KW-1185">Reference proteome</keyword>
<dbReference type="InterPro" id="IPR016181">
    <property type="entry name" value="Acyl_CoA_acyltransferase"/>
</dbReference>
<name>A0ABM8GMP9_9MICO</name>